<evidence type="ECO:0000256" key="8">
    <source>
        <dbReference type="ARBA" id="ARBA00022755"/>
    </source>
</evidence>
<comment type="cofactor">
    <cofactor evidence="1">
        <name>Mn(2+)</name>
        <dbReference type="ChEBI" id="CHEBI:29035"/>
    </cofactor>
</comment>
<organism evidence="17 18">
    <name type="scientific">Thermosynechococcus vestitus (strain NIES-2133 / IAM M-273 / BP-1)</name>
    <dbReference type="NCBI Taxonomy" id="197221"/>
    <lineage>
        <taxon>Bacteria</taxon>
        <taxon>Bacillati</taxon>
        <taxon>Cyanobacteriota</taxon>
        <taxon>Cyanophyceae</taxon>
        <taxon>Acaryochloridales</taxon>
        <taxon>Thermosynechococcaceae</taxon>
        <taxon>Thermosynechococcus</taxon>
    </lineage>
</organism>
<evidence type="ECO:0000256" key="2">
    <source>
        <dbReference type="ARBA" id="ARBA00001946"/>
    </source>
</evidence>
<gene>
    <name evidence="14 17" type="primary">purD</name>
</gene>
<evidence type="ECO:0000256" key="13">
    <source>
        <dbReference type="ARBA" id="ARBA00042864"/>
    </source>
</evidence>
<name>Q8DHV4_THEVB</name>
<dbReference type="InterPro" id="IPR020561">
    <property type="entry name" value="PRibGlycinamid_synth_ATP-grasp"/>
</dbReference>
<comment type="similarity">
    <text evidence="11 14">Belongs to the GARS family.</text>
</comment>
<dbReference type="PROSITE" id="PS00184">
    <property type="entry name" value="GARS"/>
    <property type="match status" value="1"/>
</dbReference>
<dbReference type="EC" id="6.3.4.13" evidence="4 14"/>
<sequence>MSLAGRSPPIISCCLGGERCRLTDKLGKLLKIDLKNDCLSFGSGSVKVVVVGSGGREHAIAWKLLDSPRVTQVYCLPGNGGTACLERCENVAIEATDLTGIGEFAKENNADLVVVGPEVPLAAGLGDRLQALKIPVFGPSQAGAQIEASKAWAKALMEAAGIPTAKAAVFDNYGAASRYVQAKGAPIVIKADGLAAGKGVTVAATEAAAIAALERIFGGEFGVAGQQVVVESVLEGQEVSVLAVTDGKTILPLLPAQDHKRIGEGDTGPNTGGMGVYAPVPWVTPELMQRIQRTILEPALGALQDRGIHYCGVLYAGLMVTPAGDPYVVEFNCRFGDPETQVVLPLLETPLIDVILACVEGRLASLGALQWRNEVALCVVMAAGGYPGSYRKGDVIQGIPEAIAQGVLVFHAGTRWQEGQWYTNGGRVLNITALAPDFATAQAKAYGAVNAIAFADCYYRRDIGYRILESSAHRGEYRP</sequence>
<keyword evidence="6" id="KW-0479">Metal-binding</keyword>
<dbReference type="UniPathway" id="UPA00074">
    <property type="reaction ID" value="UER00125"/>
</dbReference>
<dbReference type="HAMAP" id="MF_00138">
    <property type="entry name" value="GARS"/>
    <property type="match status" value="1"/>
</dbReference>
<dbReference type="SUPFAM" id="SSF51246">
    <property type="entry name" value="Rudiment single hybrid motif"/>
    <property type="match status" value="1"/>
</dbReference>
<dbReference type="Gene3D" id="3.30.1490.20">
    <property type="entry name" value="ATP-grasp fold, A domain"/>
    <property type="match status" value="1"/>
</dbReference>
<keyword evidence="10" id="KW-0464">Manganese</keyword>
<dbReference type="FunFam" id="3.90.600.10:FF:000001">
    <property type="entry name" value="Trifunctional purine biosynthetic protein adenosine-3"/>
    <property type="match status" value="1"/>
</dbReference>
<comment type="pathway">
    <text evidence="3 14">Purine metabolism; IMP biosynthesis via de novo pathway; N(1)-(5-phospho-D-ribosyl)glycinamide from 5-phospho-alpha-D-ribose 1-diphosphate: step 2/2.</text>
</comment>
<evidence type="ECO:0000256" key="10">
    <source>
        <dbReference type="ARBA" id="ARBA00023211"/>
    </source>
</evidence>
<protein>
    <recommendedName>
        <fullName evidence="4 14">Phosphoribosylamine--glycine ligase</fullName>
        <ecNumber evidence="4 14">6.3.4.13</ecNumber>
    </recommendedName>
    <alternativeName>
        <fullName evidence="14">GARS</fullName>
    </alternativeName>
    <alternativeName>
        <fullName evidence="12 14">Glycinamide ribonucleotide synthetase</fullName>
    </alternativeName>
    <alternativeName>
        <fullName evidence="13 14">Phosphoribosylglycinamide synthetase</fullName>
    </alternativeName>
</protein>
<evidence type="ECO:0000256" key="4">
    <source>
        <dbReference type="ARBA" id="ARBA00013255"/>
    </source>
</evidence>
<dbReference type="SMART" id="SM01209">
    <property type="entry name" value="GARS_A"/>
    <property type="match status" value="1"/>
</dbReference>
<dbReference type="FunFam" id="3.40.50.20:FF:000006">
    <property type="entry name" value="Phosphoribosylamine--glycine ligase, chloroplastic"/>
    <property type="match status" value="1"/>
</dbReference>
<keyword evidence="8 14" id="KW-0658">Purine biosynthesis</keyword>
<evidence type="ECO:0000256" key="1">
    <source>
        <dbReference type="ARBA" id="ARBA00001936"/>
    </source>
</evidence>
<dbReference type="GO" id="GO:0009113">
    <property type="term" value="P:purine nucleobase biosynthetic process"/>
    <property type="evidence" value="ECO:0007669"/>
    <property type="project" value="InterPro"/>
</dbReference>
<dbReference type="PATRIC" id="fig|197221.4.peg.1922"/>
<evidence type="ECO:0000256" key="5">
    <source>
        <dbReference type="ARBA" id="ARBA00022598"/>
    </source>
</evidence>
<dbReference type="SMART" id="SM01210">
    <property type="entry name" value="GARS_C"/>
    <property type="match status" value="1"/>
</dbReference>
<dbReference type="InterPro" id="IPR020559">
    <property type="entry name" value="PRibGlycinamide_synth_CS"/>
</dbReference>
<dbReference type="Proteomes" id="UP000000440">
    <property type="component" value="Chromosome"/>
</dbReference>
<dbReference type="SUPFAM" id="SSF56059">
    <property type="entry name" value="Glutathione synthetase ATP-binding domain-like"/>
    <property type="match status" value="1"/>
</dbReference>
<dbReference type="Pfam" id="PF01071">
    <property type="entry name" value="GARS_A"/>
    <property type="match status" value="1"/>
</dbReference>
<comment type="cofactor">
    <cofactor evidence="2">
        <name>Mg(2+)</name>
        <dbReference type="ChEBI" id="CHEBI:18420"/>
    </cofactor>
</comment>
<dbReference type="GO" id="GO:0004637">
    <property type="term" value="F:phosphoribosylamine-glycine ligase activity"/>
    <property type="evidence" value="ECO:0007669"/>
    <property type="project" value="UniProtKB-UniRule"/>
</dbReference>
<dbReference type="GO" id="GO:0005524">
    <property type="term" value="F:ATP binding"/>
    <property type="evidence" value="ECO:0007669"/>
    <property type="project" value="UniProtKB-UniRule"/>
</dbReference>
<accession>Q8DHV4</accession>
<feature type="domain" description="ATP-grasp" evidence="16">
    <location>
        <begin position="154"/>
        <end position="360"/>
    </location>
</feature>
<dbReference type="EnsemblBacteria" id="BAC09391">
    <property type="protein sequence ID" value="BAC09391"/>
    <property type="gene ID" value="BAC09391"/>
</dbReference>
<dbReference type="PROSITE" id="PS50975">
    <property type="entry name" value="ATP_GRASP"/>
    <property type="match status" value="1"/>
</dbReference>
<dbReference type="SUPFAM" id="SSF52440">
    <property type="entry name" value="PreATP-grasp domain"/>
    <property type="match status" value="1"/>
</dbReference>
<reference evidence="17 18" key="1">
    <citation type="journal article" date="2002" name="DNA Res.">
        <title>Complete genome structure of the thermophilic cyanobacterium Thermosynechococcus elongatus BP-1.</title>
        <authorList>
            <person name="Nakamura Y."/>
            <person name="Kaneko T."/>
            <person name="Sato S."/>
            <person name="Ikeuchi M."/>
            <person name="Katoh H."/>
            <person name="Sasamoto S."/>
            <person name="Watanabe A."/>
            <person name="Iriguchi M."/>
            <person name="Kawashima K."/>
            <person name="Kimura T."/>
            <person name="Kishida Y."/>
            <person name="Kiyokawa C."/>
            <person name="Kohara M."/>
            <person name="Matsumoto M."/>
            <person name="Matsuno A."/>
            <person name="Nakazaki N."/>
            <person name="Shimpo S."/>
            <person name="Sugimoto M."/>
            <person name="Takeuchi C."/>
            <person name="Yamada M."/>
            <person name="Tabata S."/>
        </authorList>
    </citation>
    <scope>NUCLEOTIDE SEQUENCE [LARGE SCALE GENOMIC DNA]</scope>
    <source>
        <strain evidence="18">IAM M-273 / NIES-2133 / BP-1</strain>
    </source>
</reference>
<dbReference type="FunFam" id="3.30.470.20:FF:000018">
    <property type="entry name" value="Trifunctional purine biosynthetic protein adenosine-3"/>
    <property type="match status" value="1"/>
</dbReference>
<dbReference type="GO" id="GO:0006189">
    <property type="term" value="P:'de novo' IMP biosynthetic process"/>
    <property type="evidence" value="ECO:0007669"/>
    <property type="project" value="UniProtKB-UniRule"/>
</dbReference>
<evidence type="ECO:0000256" key="6">
    <source>
        <dbReference type="ARBA" id="ARBA00022723"/>
    </source>
</evidence>
<dbReference type="InterPro" id="IPR011054">
    <property type="entry name" value="Rudment_hybrid_motif"/>
</dbReference>
<dbReference type="Gene3D" id="3.90.600.10">
    <property type="entry name" value="Phosphoribosylglycinamide synthetase, C-terminal domain"/>
    <property type="match status" value="1"/>
</dbReference>
<dbReference type="Pfam" id="PF02844">
    <property type="entry name" value="GARS_N"/>
    <property type="match status" value="1"/>
</dbReference>
<evidence type="ECO:0000256" key="15">
    <source>
        <dbReference type="PROSITE-ProRule" id="PRU00409"/>
    </source>
</evidence>
<dbReference type="Gene3D" id="3.30.470.20">
    <property type="entry name" value="ATP-grasp fold, B domain"/>
    <property type="match status" value="1"/>
</dbReference>
<keyword evidence="18" id="KW-1185">Reference proteome</keyword>
<evidence type="ECO:0000313" key="17">
    <source>
        <dbReference type="EMBL" id="BAC09391.1"/>
    </source>
</evidence>
<dbReference type="GO" id="GO:0046872">
    <property type="term" value="F:metal ion binding"/>
    <property type="evidence" value="ECO:0007669"/>
    <property type="project" value="UniProtKB-KW"/>
</dbReference>
<dbReference type="eggNOG" id="COG0151">
    <property type="taxonomic scope" value="Bacteria"/>
</dbReference>
<dbReference type="InterPro" id="IPR000115">
    <property type="entry name" value="PRibGlycinamide_synth"/>
</dbReference>
<evidence type="ECO:0000313" key="18">
    <source>
        <dbReference type="Proteomes" id="UP000000440"/>
    </source>
</evidence>
<evidence type="ECO:0000256" key="3">
    <source>
        <dbReference type="ARBA" id="ARBA00005174"/>
    </source>
</evidence>
<dbReference type="PANTHER" id="PTHR43472">
    <property type="entry name" value="PHOSPHORIBOSYLAMINE--GLYCINE LIGASE"/>
    <property type="match status" value="1"/>
</dbReference>
<dbReference type="InterPro" id="IPR020560">
    <property type="entry name" value="PRibGlycinamide_synth_C-dom"/>
</dbReference>
<keyword evidence="7 15" id="KW-0547">Nucleotide-binding</keyword>
<dbReference type="KEGG" id="tel:tlr1839"/>
<dbReference type="InterPro" id="IPR037123">
    <property type="entry name" value="PRibGlycinamide_synth_C_sf"/>
</dbReference>
<evidence type="ECO:0000259" key="16">
    <source>
        <dbReference type="PROSITE" id="PS50975"/>
    </source>
</evidence>
<evidence type="ECO:0000256" key="12">
    <source>
        <dbReference type="ARBA" id="ARBA00042242"/>
    </source>
</evidence>
<dbReference type="PANTHER" id="PTHR43472:SF1">
    <property type="entry name" value="PHOSPHORIBOSYLAMINE--GLYCINE LIGASE, CHLOROPLASTIC"/>
    <property type="match status" value="1"/>
</dbReference>
<dbReference type="STRING" id="197221.gene:10748445"/>
<dbReference type="Pfam" id="PF02843">
    <property type="entry name" value="GARS_C"/>
    <property type="match status" value="1"/>
</dbReference>
<keyword evidence="9 15" id="KW-0067">ATP-binding</keyword>
<evidence type="ECO:0000256" key="11">
    <source>
        <dbReference type="ARBA" id="ARBA00038345"/>
    </source>
</evidence>
<dbReference type="InterPro" id="IPR020562">
    <property type="entry name" value="PRibGlycinamide_synth_N"/>
</dbReference>
<keyword evidence="5 14" id="KW-0436">Ligase</keyword>
<dbReference type="InterPro" id="IPR013815">
    <property type="entry name" value="ATP_grasp_subdomain_1"/>
</dbReference>
<dbReference type="AlphaFoldDB" id="Q8DHV4"/>
<dbReference type="InterPro" id="IPR016185">
    <property type="entry name" value="PreATP-grasp_dom_sf"/>
</dbReference>
<evidence type="ECO:0000256" key="9">
    <source>
        <dbReference type="ARBA" id="ARBA00022840"/>
    </source>
</evidence>
<evidence type="ECO:0000256" key="14">
    <source>
        <dbReference type="HAMAP-Rule" id="MF_00138"/>
    </source>
</evidence>
<dbReference type="EMBL" id="BA000039">
    <property type="protein sequence ID" value="BAC09391.1"/>
    <property type="molecule type" value="Genomic_DNA"/>
</dbReference>
<dbReference type="NCBIfam" id="TIGR00877">
    <property type="entry name" value="purD"/>
    <property type="match status" value="1"/>
</dbReference>
<dbReference type="Gene3D" id="3.40.50.20">
    <property type="match status" value="1"/>
</dbReference>
<comment type="catalytic activity">
    <reaction evidence="14">
        <text>5-phospho-beta-D-ribosylamine + glycine + ATP = N(1)-(5-phospho-beta-D-ribosyl)glycinamide + ADP + phosphate + H(+)</text>
        <dbReference type="Rhea" id="RHEA:17453"/>
        <dbReference type="ChEBI" id="CHEBI:15378"/>
        <dbReference type="ChEBI" id="CHEBI:30616"/>
        <dbReference type="ChEBI" id="CHEBI:43474"/>
        <dbReference type="ChEBI" id="CHEBI:57305"/>
        <dbReference type="ChEBI" id="CHEBI:58681"/>
        <dbReference type="ChEBI" id="CHEBI:143788"/>
        <dbReference type="ChEBI" id="CHEBI:456216"/>
        <dbReference type="EC" id="6.3.4.13"/>
    </reaction>
</comment>
<proteinExistence type="inferred from homology"/>
<evidence type="ECO:0000256" key="7">
    <source>
        <dbReference type="ARBA" id="ARBA00022741"/>
    </source>
</evidence>
<dbReference type="InterPro" id="IPR011761">
    <property type="entry name" value="ATP-grasp"/>
</dbReference>